<accession>A0A1J7IV74</accession>
<evidence type="ECO:0000256" key="8">
    <source>
        <dbReference type="ARBA" id="ARBA00023163"/>
    </source>
</evidence>
<dbReference type="Pfam" id="PF09497">
    <property type="entry name" value="Med12"/>
    <property type="match status" value="1"/>
</dbReference>
<evidence type="ECO:0000256" key="4">
    <source>
        <dbReference type="ARBA" id="ARBA00019622"/>
    </source>
</evidence>
<gene>
    <name evidence="14" type="ORF">CONLIGDRAFT_317197</name>
</gene>
<evidence type="ECO:0000256" key="3">
    <source>
        <dbReference type="ARBA" id="ARBA00011629"/>
    </source>
</evidence>
<keyword evidence="6" id="KW-0805">Transcription regulation</keyword>
<keyword evidence="15" id="KW-1185">Reference proteome</keyword>
<dbReference type="GO" id="GO:0006357">
    <property type="term" value="P:regulation of transcription by RNA polymerase II"/>
    <property type="evidence" value="ECO:0007669"/>
    <property type="project" value="InterPro"/>
</dbReference>
<evidence type="ECO:0000259" key="13">
    <source>
        <dbReference type="SMART" id="SM01281"/>
    </source>
</evidence>
<dbReference type="PANTHER" id="PTHR46567:SF1">
    <property type="entry name" value="MEDIATOR OF RNA POLYMERASE II TRANSCRIPTION SUBUNIT 12"/>
    <property type="match status" value="1"/>
</dbReference>
<evidence type="ECO:0000256" key="2">
    <source>
        <dbReference type="ARBA" id="ARBA00010289"/>
    </source>
</evidence>
<evidence type="ECO:0000256" key="7">
    <source>
        <dbReference type="ARBA" id="ARBA00023159"/>
    </source>
</evidence>
<feature type="compositionally biased region" description="Basic and acidic residues" evidence="12">
    <location>
        <begin position="78"/>
        <end position="87"/>
    </location>
</feature>
<evidence type="ECO:0000256" key="5">
    <source>
        <dbReference type="ARBA" id="ARBA00022491"/>
    </source>
</evidence>
<feature type="compositionally biased region" description="Polar residues" evidence="12">
    <location>
        <begin position="54"/>
        <end position="68"/>
    </location>
</feature>
<feature type="region of interest" description="Disordered" evidence="12">
    <location>
        <begin position="1"/>
        <end position="144"/>
    </location>
</feature>
<protein>
    <recommendedName>
        <fullName evidence="4">Mediator of RNA polymerase II transcription subunit 12</fullName>
    </recommendedName>
    <alternativeName>
        <fullName evidence="11">Mediator complex subunit 12</fullName>
    </alternativeName>
</protein>
<keyword evidence="9" id="KW-0539">Nucleus</keyword>
<dbReference type="OrthoDB" id="20828at2759"/>
<dbReference type="Pfam" id="PF25326">
    <property type="entry name" value="ARM_SRB8"/>
    <property type="match status" value="1"/>
</dbReference>
<dbReference type="Proteomes" id="UP000182658">
    <property type="component" value="Unassembled WGS sequence"/>
</dbReference>
<dbReference type="GO" id="GO:0003712">
    <property type="term" value="F:transcription coregulator activity"/>
    <property type="evidence" value="ECO:0007669"/>
    <property type="project" value="InterPro"/>
</dbReference>
<keyword evidence="5" id="KW-0678">Repressor</keyword>
<dbReference type="InParanoid" id="A0A1J7IV74"/>
<dbReference type="InterPro" id="IPR057344">
    <property type="entry name" value="ARM_SRB8"/>
</dbReference>
<comment type="similarity">
    <text evidence="2">Belongs to the Mediator complex subunit 12 family.</text>
</comment>
<feature type="compositionally biased region" description="Polar residues" evidence="12">
    <location>
        <begin position="88"/>
        <end position="99"/>
    </location>
</feature>
<evidence type="ECO:0000256" key="12">
    <source>
        <dbReference type="SAM" id="MobiDB-lite"/>
    </source>
</evidence>
<dbReference type="SMART" id="SM01281">
    <property type="entry name" value="Med12"/>
    <property type="match status" value="1"/>
</dbReference>
<feature type="domain" description="Mediator complex subunit Med12" evidence="13">
    <location>
        <begin position="297"/>
        <end position="360"/>
    </location>
</feature>
<keyword evidence="8" id="KW-0804">Transcription</keyword>
<feature type="compositionally biased region" description="Low complexity" evidence="12">
    <location>
        <begin position="133"/>
        <end position="142"/>
    </location>
</feature>
<evidence type="ECO:0000256" key="10">
    <source>
        <dbReference type="ARBA" id="ARBA00025661"/>
    </source>
</evidence>
<dbReference type="EMBL" id="KV875096">
    <property type="protein sequence ID" value="OIW31390.1"/>
    <property type="molecule type" value="Genomic_DNA"/>
</dbReference>
<evidence type="ECO:0000256" key="6">
    <source>
        <dbReference type="ARBA" id="ARBA00023015"/>
    </source>
</evidence>
<evidence type="ECO:0000256" key="11">
    <source>
        <dbReference type="ARBA" id="ARBA00032010"/>
    </source>
</evidence>
<proteinExistence type="inferred from homology"/>
<sequence>MTSRPPLGVQQRQPQRSLSASGLTQRPAHQRTLSQQHLPPSPIRKETTFGDFGGSQSDAGDASQSRYAVQQRRGGSRLKLELSHDSSDSITQMAISESPNALEPSKPFTPSRMMLSMDTPDLGDMSPHASSRAPTADGDAAPMPMPPRRPRFALAVPRAGPTAAPIATIVKKDTRPKPYTVEIPAAAPRFKVHAKPEVLPKPGSQGFGASTTATPITTGFADFYPWTGDHAEDQFSEHVIRHGFFDKAPVASSETSSAKGALFPMLKHKSGLHALSTIFTNVLGHRRHNGQITAPSTFKPPPRVTVTDTKREIWLKDLANPVISLRRLSRTIPHGIRGKVLLDQCLNKNVPIDRAIWLAKCVGANDIRAFKRKGVNGTFVMGGEAKWIRDWTVCVEQFVEAVFSAFGDIEWKAKVNYAVRLATHIYADYLLDRDHYMDWLLDSLEKSTQAKLPVWVLIVQIYWKDMLRLRRTARKLVTVLLHHLHEIQNNPDKDILSPLSSRVTLLLSALMVLSPPSFVSPGSWFKYRDTLLANIPAEDEQRQKIYGLIDARNEQLVASCNKTPPAARQILVKTLDATLQNPMSDDMPRICWDITKDKPNLVRTLLEWCTSMYRPGVAKVYVASRILQAWSTRGVDATAAVLDFLDSDIVEQQARKTAFYHLVCQLTRSGHFSIPRYIQWLIARGGVLASTDVSPDGPCATRLLVELPTHSLSTSQRSMRANMLRRASFYVEDEAQDHDVAIKCLKHSLGMPVDVDDPALPRKPLPISKLAKRIALSNFALKADVGSWLQSSLLASFEEATKDGSHPLEISPTTFNAIRTVFEAAEDLSMLAGVLKSVSSVSNVEILASCADTVSRHILTFAALDVARSLFDTLYVRLRTTAEEQGIGARPLLASLACLAGRMPEKQGIAAQLKKDLVQADRNNPVDACSPVSDNMGARFQDDDADLQEEIEKNLMSGTILDRATMNRLFEAVVMRLNTWWGNHAEKQRRYGMLLARLRGFDQQHFDSLIAKWILHLRSITNRPSILRMFPLLIGVGCLNFPLLLASTYVEQPVVPGAGTSRSAPTTSSGSVQTIQLTYRTRYCQEVLGMVTKPLTPDDLLSQEECYRIAIMQDQALKDNSNEILALVRQALAEYSLCRDKGDTDALPLDDTVEREHLIDMLRSLVLRDCPGVIKALSPRSSDPHVGKWIDCMATKLLIPTAVEGTQVTFDQILELTNEFTLSFCQLKISLSLSLADQNSPDAAERIQTHLDLFTKAMDNAIDAENTSWTGMLSSLSPEITHHLKSRAQTRFLELLPSLRTPPPSDATLEQSLQTAENFLSVIDAIIRGGSMGRSPQLVPAMVDKLVDIWEVLSSPSTDLGGKNAVLNHWLPALLSLITLHTSTFDSSKAGFEVRARTVIVLSGLLQELSVMPPSMVIAATNCSSPRNTPQVTLANRIFDLACLLIDNLNDEVRNQCLRVVNASADARLRYIFSFARNPAEHLMLSHKDKTGPANTAGGRPQVGPGHLLGTPASLWAQTVQGPERLTVFHFRRWEMLNEPTPNVGENDTALSLGLFEARKVL</sequence>
<dbReference type="STRING" id="1408157.A0A1J7IV74"/>
<evidence type="ECO:0000313" key="14">
    <source>
        <dbReference type="EMBL" id="OIW31390.1"/>
    </source>
</evidence>
<comment type="subunit">
    <text evidence="3">Component of the SRB8-11 complex, which itself associates with the Mediator complex.</text>
</comment>
<evidence type="ECO:0000256" key="9">
    <source>
        <dbReference type="ARBA" id="ARBA00023242"/>
    </source>
</evidence>
<evidence type="ECO:0000256" key="1">
    <source>
        <dbReference type="ARBA" id="ARBA00004123"/>
    </source>
</evidence>
<dbReference type="PANTHER" id="PTHR46567">
    <property type="entry name" value="MEDIATOR OF RNA POLYMERASE II TRANSCRIPTION SUBUNIT 12"/>
    <property type="match status" value="1"/>
</dbReference>
<dbReference type="InterPro" id="IPR019035">
    <property type="entry name" value="Mediator_Med12"/>
</dbReference>
<reference evidence="14 15" key="1">
    <citation type="submission" date="2016-10" db="EMBL/GenBank/DDBJ databases">
        <title>Draft genome sequence of Coniochaeta ligniaria NRRL30616, a lignocellulolytic fungus for bioabatement of inhibitors in plant biomass hydrolysates.</title>
        <authorList>
            <consortium name="DOE Joint Genome Institute"/>
            <person name="Jimenez D.J."/>
            <person name="Hector R.E."/>
            <person name="Riley R."/>
            <person name="Sun H."/>
            <person name="Grigoriev I.V."/>
            <person name="Van Elsas J.D."/>
            <person name="Nichols N.N."/>
        </authorList>
    </citation>
    <scope>NUCLEOTIDE SEQUENCE [LARGE SCALE GENOMIC DNA]</scope>
    <source>
        <strain evidence="14 15">NRRL 30616</strain>
    </source>
</reference>
<name>A0A1J7IV74_9PEZI</name>
<comment type="subcellular location">
    <subcellularLocation>
        <location evidence="1">Nucleus</location>
    </subcellularLocation>
</comment>
<comment type="function">
    <text evidence="10">Component of the SRB8-11 complex. The SRB8-11 complex is a regulatory module of the Mediator complex which is itself involved in regulation of basal and activated RNA polymerase II-dependent transcription. The SRB8-11 complex may be involved in the transcriptional repression of a subset of genes regulated by Mediator. It may inhibit the association of the Mediator complex with RNA polymerase II to form the holoenzyme complex.</text>
</comment>
<evidence type="ECO:0000313" key="15">
    <source>
        <dbReference type="Proteomes" id="UP000182658"/>
    </source>
</evidence>
<keyword evidence="7" id="KW-0010">Activator</keyword>
<organism evidence="14 15">
    <name type="scientific">Coniochaeta ligniaria NRRL 30616</name>
    <dbReference type="NCBI Taxonomy" id="1408157"/>
    <lineage>
        <taxon>Eukaryota</taxon>
        <taxon>Fungi</taxon>
        <taxon>Dikarya</taxon>
        <taxon>Ascomycota</taxon>
        <taxon>Pezizomycotina</taxon>
        <taxon>Sordariomycetes</taxon>
        <taxon>Sordariomycetidae</taxon>
        <taxon>Coniochaetales</taxon>
        <taxon>Coniochaetaceae</taxon>
        <taxon>Coniochaeta</taxon>
    </lineage>
</organism>
<feature type="compositionally biased region" description="Polar residues" evidence="12">
    <location>
        <begin position="10"/>
        <end position="24"/>
    </location>
</feature>
<dbReference type="GO" id="GO:0016592">
    <property type="term" value="C:mediator complex"/>
    <property type="evidence" value="ECO:0007669"/>
    <property type="project" value="InterPro"/>
</dbReference>